<evidence type="ECO:0000313" key="3">
    <source>
        <dbReference type="EMBL" id="GES32583.1"/>
    </source>
</evidence>
<comment type="similarity">
    <text evidence="1">Belongs to the enoyl-CoA hydratase/isomerase family.</text>
</comment>
<dbReference type="InterPro" id="IPR029045">
    <property type="entry name" value="ClpP/crotonase-like_dom_sf"/>
</dbReference>
<comment type="caution">
    <text evidence="3">The sequence shown here is derived from an EMBL/GenBank/DDBJ whole genome shotgun (WGS) entry which is preliminary data.</text>
</comment>
<evidence type="ECO:0008006" key="5">
    <source>
        <dbReference type="Google" id="ProtNLM"/>
    </source>
</evidence>
<dbReference type="Gene3D" id="1.10.12.10">
    <property type="entry name" value="Lyase 2-enoyl-coa Hydratase, Chain A, domain 2"/>
    <property type="match status" value="1"/>
</dbReference>
<dbReference type="PANTHER" id="PTHR43459:SF1">
    <property type="entry name" value="EG:BACN32G11.4 PROTEIN"/>
    <property type="match status" value="1"/>
</dbReference>
<dbReference type="Gene3D" id="3.90.226.10">
    <property type="entry name" value="2-enoyl-CoA Hydratase, Chain A, domain 1"/>
    <property type="match status" value="1"/>
</dbReference>
<dbReference type="GO" id="GO:0003824">
    <property type="term" value="F:catalytic activity"/>
    <property type="evidence" value="ECO:0007669"/>
    <property type="project" value="UniProtKB-ARBA"/>
</dbReference>
<dbReference type="InterPro" id="IPR001753">
    <property type="entry name" value="Enoyl-CoA_hydra/iso"/>
</dbReference>
<dbReference type="AlphaFoldDB" id="A0A5J4LEI7"/>
<evidence type="ECO:0000313" key="4">
    <source>
        <dbReference type="Proteomes" id="UP000325598"/>
    </source>
</evidence>
<feature type="compositionally biased region" description="Basic and acidic residues" evidence="2">
    <location>
        <begin position="82"/>
        <end position="96"/>
    </location>
</feature>
<reference evidence="3 4" key="1">
    <citation type="submission" date="2019-10" db="EMBL/GenBank/DDBJ databases">
        <title>Whole genome shotgun sequence of Streptomyces angustmyceticus NBRC 3934.</title>
        <authorList>
            <person name="Hosoyama A."/>
            <person name="Ichikawa N."/>
            <person name="Kimura A."/>
            <person name="Kitahashi Y."/>
            <person name="Komaki H."/>
            <person name="Uohara A."/>
        </authorList>
    </citation>
    <scope>NUCLEOTIDE SEQUENCE [LARGE SCALE GENOMIC DNA]</scope>
    <source>
        <strain evidence="3 4">NBRC 3934</strain>
    </source>
</reference>
<protein>
    <recommendedName>
        <fullName evidence="5">Enoyl-CoA hydratase</fullName>
    </recommendedName>
</protein>
<keyword evidence="4" id="KW-1185">Reference proteome</keyword>
<accession>A0A5J4LEI7</accession>
<evidence type="ECO:0000256" key="2">
    <source>
        <dbReference type="SAM" id="MobiDB-lite"/>
    </source>
</evidence>
<dbReference type="Pfam" id="PF00378">
    <property type="entry name" value="ECH_1"/>
    <property type="match status" value="1"/>
</dbReference>
<dbReference type="Proteomes" id="UP000325598">
    <property type="component" value="Unassembled WGS sequence"/>
</dbReference>
<evidence type="ECO:0000256" key="1">
    <source>
        <dbReference type="ARBA" id="ARBA00005254"/>
    </source>
</evidence>
<proteinExistence type="inferred from homology"/>
<organism evidence="3 4">
    <name type="scientific">Streptomyces angustmyceticus</name>
    <dbReference type="NCBI Taxonomy" id="285578"/>
    <lineage>
        <taxon>Bacteria</taxon>
        <taxon>Bacillati</taxon>
        <taxon>Actinomycetota</taxon>
        <taxon>Actinomycetes</taxon>
        <taxon>Kitasatosporales</taxon>
        <taxon>Streptomycetaceae</taxon>
        <taxon>Streptomyces</taxon>
    </lineage>
</organism>
<feature type="region of interest" description="Disordered" evidence="2">
    <location>
        <begin position="79"/>
        <end position="102"/>
    </location>
</feature>
<gene>
    <name evidence="3" type="ORF">San01_50700</name>
</gene>
<dbReference type="EMBL" id="BLAG01000014">
    <property type="protein sequence ID" value="GES32583.1"/>
    <property type="molecule type" value="Genomic_DNA"/>
</dbReference>
<dbReference type="PANTHER" id="PTHR43459">
    <property type="entry name" value="ENOYL-COA HYDRATASE"/>
    <property type="match status" value="1"/>
</dbReference>
<dbReference type="InterPro" id="IPR014748">
    <property type="entry name" value="Enoyl-CoA_hydra_C"/>
</dbReference>
<sequence>METLLTGQPLTAATAEHFGLVNRVVADGESLPAALELAHRIARNAPLPLAAIKRVQQVCGGRDSAAAFAAQDEIAAPVNASKDAEEGARAFAEKRTPVWNRH</sequence>
<name>A0A5J4LEI7_9ACTN</name>
<dbReference type="SUPFAM" id="SSF52096">
    <property type="entry name" value="ClpP/crotonase"/>
    <property type="match status" value="1"/>
</dbReference>